<dbReference type="PRINTS" id="PR00481">
    <property type="entry name" value="LAMNOPPTDASE"/>
</dbReference>
<comment type="caution">
    <text evidence="6">The sequence shown here is derived from an EMBL/GenBank/DDBJ whole genome shotgun (WGS) entry which is preliminary data.</text>
</comment>
<dbReference type="AlphaFoldDB" id="A0A813M8Q5"/>
<dbReference type="InterPro" id="IPR011356">
    <property type="entry name" value="Leucine_aapep/pepB"/>
</dbReference>
<reference evidence="6" key="1">
    <citation type="submission" date="2021-02" db="EMBL/GenBank/DDBJ databases">
        <authorList>
            <person name="Nowell W R."/>
        </authorList>
    </citation>
    <scope>NUCLEOTIDE SEQUENCE</scope>
    <source>
        <strain evidence="6">Ploen Becks lab</strain>
    </source>
</reference>
<dbReference type="GO" id="GO:0006508">
    <property type="term" value="P:proteolysis"/>
    <property type="evidence" value="ECO:0007669"/>
    <property type="project" value="UniProtKB-KW"/>
</dbReference>
<keyword evidence="4" id="KW-0378">Hydrolase</keyword>
<accession>A0A813M8Q5</accession>
<keyword evidence="3" id="KW-0645">Protease</keyword>
<evidence type="ECO:0000256" key="2">
    <source>
        <dbReference type="ARBA" id="ARBA00022438"/>
    </source>
</evidence>
<dbReference type="InterPro" id="IPR041417">
    <property type="entry name" value="NPEPL1_N"/>
</dbReference>
<evidence type="ECO:0000313" key="7">
    <source>
        <dbReference type="Proteomes" id="UP000663879"/>
    </source>
</evidence>
<evidence type="ECO:0000313" key="6">
    <source>
        <dbReference type="EMBL" id="CAF0710738.1"/>
    </source>
</evidence>
<dbReference type="GO" id="GO:0030145">
    <property type="term" value="F:manganese ion binding"/>
    <property type="evidence" value="ECO:0007669"/>
    <property type="project" value="InterPro"/>
</dbReference>
<dbReference type="Pfam" id="PF00883">
    <property type="entry name" value="Peptidase_M17"/>
    <property type="match status" value="1"/>
</dbReference>
<dbReference type="FunFam" id="3.40.630.10:FF:000035">
    <property type="entry name" value="Probable aminopeptidase NPEPL1"/>
    <property type="match status" value="1"/>
</dbReference>
<dbReference type="CDD" id="cd00433">
    <property type="entry name" value="Peptidase_M17"/>
    <property type="match status" value="1"/>
</dbReference>
<dbReference type="OrthoDB" id="412814at2759"/>
<dbReference type="GO" id="GO:0005737">
    <property type="term" value="C:cytoplasm"/>
    <property type="evidence" value="ECO:0007669"/>
    <property type="project" value="InterPro"/>
</dbReference>
<evidence type="ECO:0000259" key="5">
    <source>
        <dbReference type="PROSITE" id="PS00631"/>
    </source>
</evidence>
<gene>
    <name evidence="6" type="ORF">OXX778_LOCUS1008</name>
</gene>
<dbReference type="SUPFAM" id="SSF53187">
    <property type="entry name" value="Zn-dependent exopeptidases"/>
    <property type="match status" value="1"/>
</dbReference>
<dbReference type="GO" id="GO:0070006">
    <property type="term" value="F:metalloaminopeptidase activity"/>
    <property type="evidence" value="ECO:0007669"/>
    <property type="project" value="InterPro"/>
</dbReference>
<feature type="domain" description="Cytosol aminopeptidase" evidence="5">
    <location>
        <begin position="372"/>
        <end position="379"/>
    </location>
</feature>
<name>A0A813M8Q5_9BILA</name>
<dbReference type="PROSITE" id="PS00631">
    <property type="entry name" value="CYTOSOL_AP"/>
    <property type="match status" value="1"/>
</dbReference>
<dbReference type="PANTHER" id="PTHR11963:SF4">
    <property type="entry name" value="AMINOPEPTIDASE NPEPL1-RELATED"/>
    <property type="match status" value="1"/>
</dbReference>
<evidence type="ECO:0000256" key="4">
    <source>
        <dbReference type="ARBA" id="ARBA00022801"/>
    </source>
</evidence>
<dbReference type="EMBL" id="CAJNOC010000058">
    <property type="protein sequence ID" value="CAF0710738.1"/>
    <property type="molecule type" value="Genomic_DNA"/>
</dbReference>
<evidence type="ECO:0000256" key="3">
    <source>
        <dbReference type="ARBA" id="ARBA00022670"/>
    </source>
</evidence>
<comment type="similarity">
    <text evidence="1">Belongs to the peptidase M17 family.</text>
</comment>
<organism evidence="6 7">
    <name type="scientific">Brachionus calyciflorus</name>
    <dbReference type="NCBI Taxonomy" id="104777"/>
    <lineage>
        <taxon>Eukaryota</taxon>
        <taxon>Metazoa</taxon>
        <taxon>Spiralia</taxon>
        <taxon>Gnathifera</taxon>
        <taxon>Rotifera</taxon>
        <taxon>Eurotatoria</taxon>
        <taxon>Monogononta</taxon>
        <taxon>Pseudotrocha</taxon>
        <taxon>Ploima</taxon>
        <taxon>Brachionidae</taxon>
        <taxon>Brachionus</taxon>
    </lineage>
</organism>
<keyword evidence="2" id="KW-0031">Aminopeptidase</keyword>
<protein>
    <recommendedName>
        <fullName evidence="5">Cytosol aminopeptidase domain-containing protein</fullName>
    </recommendedName>
</protein>
<keyword evidence="7" id="KW-1185">Reference proteome</keyword>
<dbReference type="Gene3D" id="3.40.50.10590">
    <property type="entry name" value="Zn-dependent exopeptidases"/>
    <property type="match status" value="1"/>
</dbReference>
<dbReference type="PANTHER" id="PTHR11963">
    <property type="entry name" value="LEUCINE AMINOPEPTIDASE-RELATED"/>
    <property type="match status" value="1"/>
</dbReference>
<sequence>MSETGLETQVSDLTFASKAGALNVNISFVKDVSEIQLAKNDSMLMIGKSKDLKLVQHSHLSSVLTKLQIPANWYNESINYLCPQKKTDEDTPKPANGNTVSWLNKLVINTISGKFSRNNTPSRAHLISKIVKSNCFSENQVILIACERRNAVASACAVARSFPLYTSKTNDSKKQRNVAVSFLFTDNLTSGSINPTDDEVKCFNAVAESVRLTAKIVDTPCAEMTTNNFLDEIKRVAKDLGLEPMVIEGEELNNRGFGGLYNVGKAALHPPKLVVLSNLKPQAKRTIAWVGKGIVYDTGGLCIKSRAGMCGMKQDCGGAAGVLGAFYTAVKLGFEDNLHAVFCLAENAVGPNAYRPDDIIKLYSGKTVEITNTDAEGRVVLGDGVAYARKDLKADIIVDMATLTGAQGAATGKYHAAVLTNSEKWESACVDASKLCADLCYPLVFSPELHFSEFNSEVADMKNSVSNPSNAASACAGLFIHSHIGPKYDGIWIHLDIASPVSDGDRATGFGVALLNSLFGDSSLNSAFKLLGPTTTLPLKNEETESDD</sequence>
<dbReference type="Gene3D" id="3.40.630.10">
    <property type="entry name" value="Zn peptidases"/>
    <property type="match status" value="1"/>
</dbReference>
<proteinExistence type="inferred from homology"/>
<dbReference type="Pfam" id="PF18295">
    <property type="entry name" value="Pdase_M17_N2"/>
    <property type="match status" value="1"/>
</dbReference>
<evidence type="ECO:0000256" key="1">
    <source>
        <dbReference type="ARBA" id="ARBA00009528"/>
    </source>
</evidence>
<dbReference type="Proteomes" id="UP000663879">
    <property type="component" value="Unassembled WGS sequence"/>
</dbReference>
<dbReference type="InterPro" id="IPR000819">
    <property type="entry name" value="Peptidase_M17_C"/>
</dbReference>